<comment type="caution">
    <text evidence="1">The sequence shown here is derived from an EMBL/GenBank/DDBJ whole genome shotgun (WGS) entry which is preliminary data.</text>
</comment>
<dbReference type="EMBL" id="MU006725">
    <property type="protein sequence ID" value="KAF2625514.1"/>
    <property type="molecule type" value="Genomic_DNA"/>
</dbReference>
<organism evidence="1 2">
    <name type="scientific">Macroventuria anomochaeta</name>
    <dbReference type="NCBI Taxonomy" id="301207"/>
    <lineage>
        <taxon>Eukaryota</taxon>
        <taxon>Fungi</taxon>
        <taxon>Dikarya</taxon>
        <taxon>Ascomycota</taxon>
        <taxon>Pezizomycotina</taxon>
        <taxon>Dothideomycetes</taxon>
        <taxon>Pleosporomycetidae</taxon>
        <taxon>Pleosporales</taxon>
        <taxon>Pleosporineae</taxon>
        <taxon>Didymellaceae</taxon>
        <taxon>Macroventuria</taxon>
    </lineage>
</organism>
<proteinExistence type="predicted"/>
<evidence type="ECO:0000313" key="2">
    <source>
        <dbReference type="Proteomes" id="UP000799754"/>
    </source>
</evidence>
<dbReference type="Proteomes" id="UP000799754">
    <property type="component" value="Unassembled WGS sequence"/>
</dbReference>
<protein>
    <submittedName>
        <fullName evidence="1">Uncharacterized protein</fullName>
    </submittedName>
</protein>
<keyword evidence="2" id="KW-1185">Reference proteome</keyword>
<name>A0ACB6RWJ0_9PLEO</name>
<gene>
    <name evidence="1" type="ORF">BU25DRAFT_345970</name>
</gene>
<accession>A0ACB6RWJ0</accession>
<reference evidence="1" key="1">
    <citation type="journal article" date="2020" name="Stud. Mycol.">
        <title>101 Dothideomycetes genomes: a test case for predicting lifestyles and emergence of pathogens.</title>
        <authorList>
            <person name="Haridas S."/>
            <person name="Albert R."/>
            <person name="Binder M."/>
            <person name="Bloem J."/>
            <person name="Labutti K."/>
            <person name="Salamov A."/>
            <person name="Andreopoulos B."/>
            <person name="Baker S."/>
            <person name="Barry K."/>
            <person name="Bills G."/>
            <person name="Bluhm B."/>
            <person name="Cannon C."/>
            <person name="Castanera R."/>
            <person name="Culley D."/>
            <person name="Daum C."/>
            <person name="Ezra D."/>
            <person name="Gonzalez J."/>
            <person name="Henrissat B."/>
            <person name="Kuo A."/>
            <person name="Liang C."/>
            <person name="Lipzen A."/>
            <person name="Lutzoni F."/>
            <person name="Magnuson J."/>
            <person name="Mondo S."/>
            <person name="Nolan M."/>
            <person name="Ohm R."/>
            <person name="Pangilinan J."/>
            <person name="Park H.-J."/>
            <person name="Ramirez L."/>
            <person name="Alfaro M."/>
            <person name="Sun H."/>
            <person name="Tritt A."/>
            <person name="Yoshinaga Y."/>
            <person name="Zwiers L.-H."/>
            <person name="Turgeon B."/>
            <person name="Goodwin S."/>
            <person name="Spatafora J."/>
            <person name="Crous P."/>
            <person name="Grigoriev I."/>
        </authorList>
    </citation>
    <scope>NUCLEOTIDE SEQUENCE</scope>
    <source>
        <strain evidence="1">CBS 525.71</strain>
    </source>
</reference>
<evidence type="ECO:0000313" key="1">
    <source>
        <dbReference type="EMBL" id="KAF2625514.1"/>
    </source>
</evidence>
<sequence length="790" mass="88205">MPWSLQHLTQRSATHTPASKPTTSTARSTSVRCGTARGPSSCQEERIADNPSLGHENTLGRLPQAADAPFNSFAKQHEPACLPDTRVDLLHEIHSWADGQDERCIFWLSGLAGTGKSTIARTVARRYHNRQRLAASFFFSRGGGDVGHAGKFVTSIAVQLAHSVPAVRQHISDAVAERSDIVSQSLRDQWQHLVCRPLSKLHELESESKIYVVVVDALDECDNEYDIRIIVQLLAEARTSMTGVRLRVFLTSRPEVPIRHGFGQVADTEHKDVVLHNISPSIVDHDIGLFLEDRLQSIGRERCMRAGWPGAEIIMQLVQSASGLFIWAATACRFIRDGKRFAAKRLETILCTDSNTVAAPEKHLNEIYVTVLKSSVSADYTDKEREEHCNMLRYVLGSIVVLLSPLSASGLSALLHVVEEDVRQTFEDLHAILNISEDRTQLLRLHHPSFRDFLLSKDRCGDDSFWVEERSAHKKLASCCLQLMYAPDGLRQDMCSLLKPGTLRSEVEEETVASSMPPELQYACRYWVQHLERSQQSIADKDAVHVFLQTHLLHWLEAMSLMGETGQCVRLLARLQALSPTSGCAGFLRDANRFVLRFCSILAEAPLQVYSSALVFAPEASVVRKTLVDQALREVKMLSDRDADWDACRSVLEGHTDYVNAVVFSPDGQLLVASASDDSTVRVWETATGTCRSVLDSPSSYVYELTFSPDGSALHTDKGNILLPQGLRLTSPVEPEEHASHLSVDDQWVLRNTQRFLWLPFEYRAYNTAVCRDMVCLGCLSGRMALLRLR</sequence>